<feature type="compositionally biased region" description="Polar residues" evidence="2">
    <location>
        <begin position="529"/>
        <end position="546"/>
    </location>
</feature>
<dbReference type="STRING" id="227321.C8VTV3"/>
<feature type="compositionally biased region" description="Low complexity" evidence="2">
    <location>
        <begin position="598"/>
        <end position="619"/>
    </location>
</feature>
<dbReference type="OrthoDB" id="5226996at2759"/>
<feature type="compositionally biased region" description="Basic residues" evidence="2">
    <location>
        <begin position="162"/>
        <end position="173"/>
    </location>
</feature>
<feature type="coiled-coil region" evidence="1">
    <location>
        <begin position="389"/>
        <end position="423"/>
    </location>
</feature>
<evidence type="ECO:0000256" key="2">
    <source>
        <dbReference type="SAM" id="MobiDB-lite"/>
    </source>
</evidence>
<accession>C8VTV3</accession>
<feature type="region of interest" description="Disordered" evidence="2">
    <location>
        <begin position="306"/>
        <end position="388"/>
    </location>
</feature>
<reference evidence="4" key="1">
    <citation type="journal article" date="2005" name="Nature">
        <title>Sequencing of Aspergillus nidulans and comparative analysis with A. fumigatus and A. oryzae.</title>
        <authorList>
            <person name="Galagan J.E."/>
            <person name="Calvo S.E."/>
            <person name="Cuomo C."/>
            <person name="Ma L.J."/>
            <person name="Wortman J.R."/>
            <person name="Batzoglou S."/>
            <person name="Lee S.I."/>
            <person name="Basturkmen M."/>
            <person name="Spevak C.C."/>
            <person name="Clutterbuck J."/>
            <person name="Kapitonov V."/>
            <person name="Jurka J."/>
            <person name="Scazzocchio C."/>
            <person name="Farman M."/>
            <person name="Butler J."/>
            <person name="Purcell S."/>
            <person name="Harris S."/>
            <person name="Braus G.H."/>
            <person name="Draht O."/>
            <person name="Busch S."/>
            <person name="D'Enfert C."/>
            <person name="Bouchier C."/>
            <person name="Goldman G.H."/>
            <person name="Bell-Pedersen D."/>
            <person name="Griffiths-Jones S."/>
            <person name="Doonan J.H."/>
            <person name="Yu J."/>
            <person name="Vienken K."/>
            <person name="Pain A."/>
            <person name="Freitag M."/>
            <person name="Selker E.U."/>
            <person name="Archer D.B."/>
            <person name="Penalva M.A."/>
            <person name="Oakley B.R."/>
            <person name="Momany M."/>
            <person name="Tanaka T."/>
            <person name="Kumagai T."/>
            <person name="Asai K."/>
            <person name="Machida M."/>
            <person name="Nierman W.C."/>
            <person name="Denning D.W."/>
            <person name="Caddick M."/>
            <person name="Hynes M."/>
            <person name="Paoletti M."/>
            <person name="Fischer R."/>
            <person name="Miller B."/>
            <person name="Dyer P."/>
            <person name="Sachs M.S."/>
            <person name="Osmani S.A."/>
            <person name="Birren B.W."/>
        </authorList>
    </citation>
    <scope>NUCLEOTIDE SEQUENCE [LARGE SCALE GENOMIC DNA]</scope>
    <source>
        <strain evidence="4">FGSC A4 / ATCC 38163 / CBS 112.46 / NRRL 194 / M139</strain>
    </source>
</reference>
<evidence type="ECO:0000256" key="1">
    <source>
        <dbReference type="SAM" id="Coils"/>
    </source>
</evidence>
<feature type="compositionally biased region" description="Low complexity" evidence="2">
    <location>
        <begin position="31"/>
        <end position="53"/>
    </location>
</feature>
<dbReference type="VEuPathDB" id="FungiDB:AN1053"/>
<feature type="compositionally biased region" description="Basic and acidic residues" evidence="2">
    <location>
        <begin position="744"/>
        <end position="763"/>
    </location>
</feature>
<dbReference type="GeneID" id="2876823"/>
<feature type="compositionally biased region" description="Basic and acidic residues" evidence="2">
    <location>
        <begin position="506"/>
        <end position="516"/>
    </location>
</feature>
<feature type="region of interest" description="Disordered" evidence="2">
    <location>
        <begin position="462"/>
        <end position="730"/>
    </location>
</feature>
<proteinExistence type="predicted"/>
<sequence>MRTAEMSSASASRAASRSVDINYSDADHQLQRSLQSRSRSPNARSTSYSSYSRQQEWSASHSSIEPDSFSEVSGQFDDADEPECLPNEHKGVAVRVDVTTDCSPSSHSVKRRRSNDWPRRSVEREIEAAGRREEQQHQYASGARQRWFSHYGRHASPGSRSRSPRRARPGRRSRFVEGHMADTVSEKPPSIFFPDEARNETTARGASTNRGAGIFRFGKAIASAFNPFGGWGSVSEFWKGSHTQDDNRVQERANDRLRQAEMAYEELKRSGYQGTVKGRYLQSLGTGTGGASCPDQTWKSIQEKMEYGGAGNSGFGHHPRQSSSQTATTRDANNGSSLRPILPDLRKAKSSLAIPSIKKQDGMSSLLQHIDNRDPEVRRQKSRKDMQRQAKLLKRVSNLEDKLERAKRELRELAGEEELLLRSSLNEERPYQRRFVPGKLPSLPSERLLQDSQPAMLPVNTLQIPEPEDQSQIFLRKTRIKPPKPWRRASESRSISARSASRKRKSPDPESRKEQDLSDPQQQCPPLPQTDGQQLQDKNTNPTTGHTEAKPTPEPAEEVTIKTPSRKPKLPKNARSDSPGSVEQKQKQRQSPAAENNPSTSPAADRASPPASVSRPLRSTTRNRSVTPVLRMKRGRGDLRSTTSPAHGHGRGRSPGPSFGDDKENQHCDGLGGDEHPNGIVKKLGQQPQQQDIKTGQHDESATPSSAPMSTRRKARYEYIPPVPPLPKDLAATAAKVDRRLAREMGKRKEQMERDGKTVKKGTDGFQWPEEFF</sequence>
<feature type="region of interest" description="Disordered" evidence="2">
    <location>
        <begin position="744"/>
        <end position="773"/>
    </location>
</feature>
<feature type="region of interest" description="Disordered" evidence="2">
    <location>
        <begin position="1"/>
        <end position="121"/>
    </location>
</feature>
<dbReference type="Proteomes" id="UP000000560">
    <property type="component" value="Chromosome VIII"/>
</dbReference>
<dbReference type="HOGENOM" id="CLU_023000_0_0_1"/>
<dbReference type="RefSeq" id="XP_658657.2">
    <property type="nucleotide sequence ID" value="XM_653565.2"/>
</dbReference>
<feature type="compositionally biased region" description="Polar residues" evidence="2">
    <location>
        <begin position="321"/>
        <end position="337"/>
    </location>
</feature>
<keyword evidence="1" id="KW-0175">Coiled coil</keyword>
<gene>
    <name evidence="3" type="ORF">ANIA_01053</name>
</gene>
<feature type="region of interest" description="Disordered" evidence="2">
    <location>
        <begin position="151"/>
        <end position="174"/>
    </location>
</feature>
<evidence type="ECO:0000313" key="3">
    <source>
        <dbReference type="EMBL" id="CBF88247.1"/>
    </source>
</evidence>
<dbReference type="eggNOG" id="ENOG502SVGI">
    <property type="taxonomic scope" value="Eukaryota"/>
</dbReference>
<feature type="region of interest" description="Disordered" evidence="2">
    <location>
        <begin position="127"/>
        <end position="146"/>
    </location>
</feature>
<feature type="compositionally biased region" description="Basic and acidic residues" evidence="2">
    <location>
        <begin position="660"/>
        <end position="677"/>
    </location>
</feature>
<feature type="compositionally biased region" description="Basic residues" evidence="2">
    <location>
        <begin position="476"/>
        <end position="487"/>
    </location>
</feature>
<organism evidence="3 4">
    <name type="scientific">Emericella nidulans (strain FGSC A4 / ATCC 38163 / CBS 112.46 / NRRL 194 / M139)</name>
    <name type="common">Aspergillus nidulans</name>
    <dbReference type="NCBI Taxonomy" id="227321"/>
    <lineage>
        <taxon>Eukaryota</taxon>
        <taxon>Fungi</taxon>
        <taxon>Dikarya</taxon>
        <taxon>Ascomycota</taxon>
        <taxon>Pezizomycotina</taxon>
        <taxon>Eurotiomycetes</taxon>
        <taxon>Eurotiomycetidae</taxon>
        <taxon>Eurotiales</taxon>
        <taxon>Aspergillaceae</taxon>
        <taxon>Aspergillus</taxon>
        <taxon>Aspergillus subgen. Nidulantes</taxon>
    </lineage>
</organism>
<reference evidence="4" key="2">
    <citation type="journal article" date="2009" name="Fungal Genet. Biol.">
        <title>The 2008 update of the Aspergillus nidulans genome annotation: a community effort.</title>
        <authorList>
            <person name="Wortman J.R."/>
            <person name="Gilsenan J.M."/>
            <person name="Joardar V."/>
            <person name="Deegan J."/>
            <person name="Clutterbuck J."/>
            <person name="Andersen M.R."/>
            <person name="Archer D."/>
            <person name="Bencina M."/>
            <person name="Braus G."/>
            <person name="Coutinho P."/>
            <person name="von Dohren H."/>
            <person name="Doonan J."/>
            <person name="Driessen A.J."/>
            <person name="Durek P."/>
            <person name="Espeso E."/>
            <person name="Fekete E."/>
            <person name="Flipphi M."/>
            <person name="Estrada C.G."/>
            <person name="Geysens S."/>
            <person name="Goldman G."/>
            <person name="de Groot P.W."/>
            <person name="Hansen K."/>
            <person name="Harris S.D."/>
            <person name="Heinekamp T."/>
            <person name="Helmstaedt K."/>
            <person name="Henrissat B."/>
            <person name="Hofmann G."/>
            <person name="Homan T."/>
            <person name="Horio T."/>
            <person name="Horiuchi H."/>
            <person name="James S."/>
            <person name="Jones M."/>
            <person name="Karaffa L."/>
            <person name="Karanyi Z."/>
            <person name="Kato M."/>
            <person name="Keller N."/>
            <person name="Kelly D.E."/>
            <person name="Kiel J.A."/>
            <person name="Kim J.M."/>
            <person name="van der Klei I.J."/>
            <person name="Klis F.M."/>
            <person name="Kovalchuk A."/>
            <person name="Krasevec N."/>
            <person name="Kubicek C.P."/>
            <person name="Liu B."/>
            <person name="Maccabe A."/>
            <person name="Meyer V."/>
            <person name="Mirabito P."/>
            <person name="Miskei M."/>
            <person name="Mos M."/>
            <person name="Mullins J."/>
            <person name="Nelson D.R."/>
            <person name="Nielsen J."/>
            <person name="Oakley B.R."/>
            <person name="Osmani S.A."/>
            <person name="Pakula T."/>
            <person name="Paszewski A."/>
            <person name="Paulsen I."/>
            <person name="Pilsyk S."/>
            <person name="Pocsi I."/>
            <person name="Punt P.J."/>
            <person name="Ram A.F."/>
            <person name="Ren Q."/>
            <person name="Robellet X."/>
            <person name="Robson G."/>
            <person name="Seiboth B."/>
            <person name="van Solingen P."/>
            <person name="Specht T."/>
            <person name="Sun J."/>
            <person name="Taheri-Talesh N."/>
            <person name="Takeshita N."/>
            <person name="Ussery D."/>
            <person name="vanKuyk P.A."/>
            <person name="Visser H."/>
            <person name="van de Vondervoort P.J."/>
            <person name="de Vries R.P."/>
            <person name="Walton J."/>
            <person name="Xiang X."/>
            <person name="Xiong Y."/>
            <person name="Zeng A.P."/>
            <person name="Brandt B.W."/>
            <person name="Cornell M.J."/>
            <person name="van den Hondel C.A."/>
            <person name="Visser J."/>
            <person name="Oliver S.G."/>
            <person name="Turner G."/>
        </authorList>
    </citation>
    <scope>GENOME REANNOTATION</scope>
    <source>
        <strain evidence="4">FGSC A4 / ATCC 38163 / CBS 112.46 / NRRL 194 / M139</strain>
    </source>
</reference>
<feature type="compositionally biased region" description="Low complexity" evidence="2">
    <location>
        <begin position="7"/>
        <end position="18"/>
    </location>
</feature>
<dbReference type="OMA" id="RSNDWPL"/>
<evidence type="ECO:0000313" key="4">
    <source>
        <dbReference type="Proteomes" id="UP000000560"/>
    </source>
</evidence>
<name>C8VTV3_EMENI</name>
<keyword evidence="4" id="KW-1185">Reference proteome</keyword>
<feature type="compositionally biased region" description="Basic and acidic residues" evidence="2">
    <location>
        <begin position="127"/>
        <end position="136"/>
    </location>
</feature>
<dbReference type="AlphaFoldDB" id="C8VTV3"/>
<dbReference type="EMBL" id="BN001308">
    <property type="protein sequence ID" value="CBF88247.1"/>
    <property type="molecule type" value="Genomic_DNA"/>
</dbReference>
<dbReference type="KEGG" id="ani:ANIA_01053"/>
<dbReference type="InParanoid" id="C8VTV3"/>
<feature type="compositionally biased region" description="Basic and acidic residues" evidence="2">
    <location>
        <begin position="370"/>
        <end position="388"/>
    </location>
</feature>
<protein>
    <submittedName>
        <fullName evidence="3">Nuclear RNA binding protein, putative (AFU_orthologue AFUA_1G12480)</fullName>
    </submittedName>
</protein>
<feature type="compositionally biased region" description="Polar residues" evidence="2">
    <location>
        <begin position="54"/>
        <end position="73"/>
    </location>
</feature>
<feature type="compositionally biased region" description="Polar residues" evidence="2">
    <location>
        <begin position="576"/>
        <end position="597"/>
    </location>
</feature>